<feature type="compositionally biased region" description="Pro residues" evidence="1">
    <location>
        <begin position="42"/>
        <end position="51"/>
    </location>
</feature>
<dbReference type="EMBL" id="LAQI01000228">
    <property type="protein sequence ID" value="KKY14528.1"/>
    <property type="molecule type" value="Genomic_DNA"/>
</dbReference>
<feature type="region of interest" description="Disordered" evidence="1">
    <location>
        <begin position="1"/>
        <end position="22"/>
    </location>
</feature>
<feature type="compositionally biased region" description="Low complexity" evidence="1">
    <location>
        <begin position="52"/>
        <end position="74"/>
    </location>
</feature>
<proteinExistence type="predicted"/>
<reference evidence="2 3" key="1">
    <citation type="submission" date="2015-03" db="EMBL/GenBank/DDBJ databases">
        <authorList>
            <person name="Morales-Cruz A."/>
            <person name="Amrine K.C."/>
            <person name="Cantu D."/>
        </authorList>
    </citation>
    <scope>NUCLEOTIDE SEQUENCE [LARGE SCALE GENOMIC DNA]</scope>
    <source>
        <strain evidence="2">DS831</strain>
    </source>
</reference>
<comment type="caution">
    <text evidence="2">The sequence shown here is derived from an EMBL/GenBank/DDBJ whole genome shotgun (WGS) entry which is preliminary data.</text>
</comment>
<dbReference type="AlphaFoldDB" id="A0A0G2FRH5"/>
<name>A0A0G2FRH5_9PEZI</name>
<evidence type="ECO:0000256" key="1">
    <source>
        <dbReference type="SAM" id="MobiDB-lite"/>
    </source>
</evidence>
<accession>A0A0G2FRH5</accession>
<reference evidence="2 3" key="2">
    <citation type="submission" date="2015-05" db="EMBL/GenBank/DDBJ databases">
        <title>Distinctive expansion of gene families associated with plant cell wall degradation and secondary metabolism in the genomes of grapevine trunk pathogens.</title>
        <authorList>
            <person name="Lawrence D.P."/>
            <person name="Travadon R."/>
            <person name="Rolshausen P.E."/>
            <person name="Baumgartner K."/>
        </authorList>
    </citation>
    <scope>NUCLEOTIDE SEQUENCE [LARGE SCALE GENOMIC DNA]</scope>
    <source>
        <strain evidence="2">DS831</strain>
    </source>
</reference>
<dbReference type="Proteomes" id="UP000034182">
    <property type="component" value="Unassembled WGS sequence"/>
</dbReference>
<organism evidence="2 3">
    <name type="scientific">Diplodia seriata</name>
    <dbReference type="NCBI Taxonomy" id="420778"/>
    <lineage>
        <taxon>Eukaryota</taxon>
        <taxon>Fungi</taxon>
        <taxon>Dikarya</taxon>
        <taxon>Ascomycota</taxon>
        <taxon>Pezizomycotina</taxon>
        <taxon>Dothideomycetes</taxon>
        <taxon>Dothideomycetes incertae sedis</taxon>
        <taxon>Botryosphaeriales</taxon>
        <taxon>Botryosphaeriaceae</taxon>
        <taxon>Diplodia</taxon>
    </lineage>
</organism>
<protein>
    <submittedName>
        <fullName evidence="2">Uncharacterized protein</fullName>
    </submittedName>
</protein>
<feature type="region of interest" description="Disordered" evidence="1">
    <location>
        <begin position="36"/>
        <end position="97"/>
    </location>
</feature>
<gene>
    <name evidence="2" type="ORF">UCDDS831_g08188</name>
</gene>
<sequence length="296" mass="32712">MVVLSTSLSLKRATPATMEKAAAVPPAQVSYAAMLKNSSPAPTEPVTPPPSTSTLSSTPSTSLSPFASEFTPSSSPSPQPSPQADPSTPGDDILATPDDNEVAKELHWACPGKLAWLDIGMIGPRSVIRQRLTCQERVDGFENHPVLIWRAPDEDGIVQVIPITSYGGQRAEHKWGKMREGPMKQAKLQQLLMLENGWERPHCGTEVLPFTKPFSCRKRSYLHIEHGIFNLEVDCLTPYTVRNDSDIVLADSAMHYIAMQLYRYVHPCLWMGEEDANVQVPMAFSAKDLTKLWRCS</sequence>
<evidence type="ECO:0000313" key="2">
    <source>
        <dbReference type="EMBL" id="KKY14528.1"/>
    </source>
</evidence>
<evidence type="ECO:0000313" key="3">
    <source>
        <dbReference type="Proteomes" id="UP000034182"/>
    </source>
</evidence>